<evidence type="ECO:0000313" key="2">
    <source>
        <dbReference type="Proteomes" id="UP000037392"/>
    </source>
</evidence>
<organism evidence="1 2">
    <name type="scientific">[Clostridium] citroniae WAL-19142</name>
    <dbReference type="NCBI Taxonomy" id="742734"/>
    <lineage>
        <taxon>Bacteria</taxon>
        <taxon>Bacillati</taxon>
        <taxon>Bacillota</taxon>
        <taxon>Clostridia</taxon>
        <taxon>Lachnospirales</taxon>
        <taxon>Lachnospiraceae</taxon>
        <taxon>Enterocloster</taxon>
    </lineage>
</organism>
<reference evidence="1 2" key="1">
    <citation type="submission" date="2011-04" db="EMBL/GenBank/DDBJ databases">
        <title>The Genome Sequence of Clostridium citroniae WAL-19142.</title>
        <authorList>
            <consortium name="The Broad Institute Genome Sequencing Platform"/>
            <person name="Earl A."/>
            <person name="Ward D."/>
            <person name="Feldgarden M."/>
            <person name="Gevers D."/>
            <person name="Warren Y.A."/>
            <person name="Tyrrell K.L."/>
            <person name="Citron D.M."/>
            <person name="Goldstein E.J."/>
            <person name="Daigneault M."/>
            <person name="Allen-Vercoe E."/>
            <person name="Young S.K."/>
            <person name="Zeng Q."/>
            <person name="Gargeya S."/>
            <person name="Fitzgerald M."/>
            <person name="Haas B."/>
            <person name="Abouelleil A."/>
            <person name="Alvarado L."/>
            <person name="Arachchi H.M."/>
            <person name="Berlin A."/>
            <person name="Brown A."/>
            <person name="Chapman S.B."/>
            <person name="Chen Z."/>
            <person name="Dunbar C."/>
            <person name="Freedman E."/>
            <person name="Gearin G."/>
            <person name="Gellesch M."/>
            <person name="Goldberg J."/>
            <person name="Griggs A."/>
            <person name="Gujja S."/>
            <person name="Heilman E.R."/>
            <person name="Heiman D."/>
            <person name="Howarth C."/>
            <person name="Larson L."/>
            <person name="Lui A."/>
            <person name="MacDonald P.J."/>
            <person name="Mehta T."/>
            <person name="Montmayeur A."/>
            <person name="Murphy C."/>
            <person name="Neiman D."/>
            <person name="Pearson M."/>
            <person name="Priest M."/>
            <person name="Roberts A."/>
            <person name="Saif S."/>
            <person name="Shea T."/>
            <person name="Shenoy N."/>
            <person name="Sisk P."/>
            <person name="Stolte C."/>
            <person name="Sykes S."/>
            <person name="White J."/>
            <person name="Yandava C."/>
            <person name="Wortman J."/>
            <person name="Nusbaum C."/>
            <person name="Birren B."/>
        </authorList>
    </citation>
    <scope>NUCLEOTIDE SEQUENCE [LARGE SCALE GENOMIC DNA]</scope>
    <source>
        <strain evidence="1 2">WAL-19142</strain>
    </source>
</reference>
<comment type="caution">
    <text evidence="1">The sequence shown here is derived from an EMBL/GenBank/DDBJ whole genome shotgun (WGS) entry which is preliminary data.</text>
</comment>
<protein>
    <submittedName>
        <fullName evidence="1">Uncharacterized protein</fullName>
    </submittedName>
</protein>
<proteinExistence type="predicted"/>
<dbReference type="GeneID" id="93164338"/>
<name>A0A0J9BPF8_9FIRM</name>
<gene>
    <name evidence="1" type="ORF">HMPREF9470_04718</name>
</gene>
<dbReference type="OrthoDB" id="1763382at2"/>
<dbReference type="RefSeq" id="WP_007859927.1">
    <property type="nucleotide sequence ID" value="NZ_KQ235883.1"/>
</dbReference>
<dbReference type="AlphaFoldDB" id="A0A0J9BPF8"/>
<dbReference type="EMBL" id="ADLK01000036">
    <property type="protein sequence ID" value="KMW14688.1"/>
    <property type="molecule type" value="Genomic_DNA"/>
</dbReference>
<accession>A0A0J9BPF8</accession>
<dbReference type="Proteomes" id="UP000037392">
    <property type="component" value="Unassembled WGS sequence"/>
</dbReference>
<sequence>MNDNKSTGNQEVIQRLKSAEALYVLISGCTKEPYIVCDPESFDDETYMFFTPEDAQAKAGELAGGNIDVKVAKLEDRQMLMFYTSLYTMGVNALAVTEGAEERHIQLADFVRRDRPAQDPEGKMWVENPELHLTALYYMQELRKQPAQENSPQLREWQEEISNYFAKGSFIVPVQKEGNGIPVIKLNDQEVYQAIFTDIMEFQKFNRENQLRPLVITADKIPQILVAEAVGVLLNPMGVRMPLQIKKQAE</sequence>
<dbReference type="PATRIC" id="fig|742734.4.peg.5054"/>
<evidence type="ECO:0000313" key="1">
    <source>
        <dbReference type="EMBL" id="KMW14688.1"/>
    </source>
</evidence>